<dbReference type="Pfam" id="PF01784">
    <property type="entry name" value="DUF34_NIF3"/>
    <property type="match status" value="1"/>
</dbReference>
<dbReference type="PANTHER" id="PTHR13799:SF14">
    <property type="entry name" value="GTP CYCLOHYDROLASE 1 TYPE 2 HOMOLOG"/>
    <property type="match status" value="1"/>
</dbReference>
<evidence type="ECO:0000256" key="4">
    <source>
        <dbReference type="PIRNR" id="PIRNR037489"/>
    </source>
</evidence>
<keyword evidence="7" id="KW-1185">Reference proteome</keyword>
<dbReference type="InterPro" id="IPR002678">
    <property type="entry name" value="DUF34/NIF3"/>
</dbReference>
<dbReference type="Gene3D" id="3.40.1390.30">
    <property type="entry name" value="NIF3 (NGG1p interacting factor 3)-like"/>
    <property type="match status" value="1"/>
</dbReference>
<evidence type="ECO:0000256" key="1">
    <source>
        <dbReference type="ARBA" id="ARBA00006964"/>
    </source>
</evidence>
<dbReference type="GO" id="GO:0046872">
    <property type="term" value="F:metal ion binding"/>
    <property type="evidence" value="ECO:0007669"/>
    <property type="project" value="UniProtKB-UniRule"/>
</dbReference>
<feature type="binding site" evidence="5">
    <location>
        <position position="68"/>
    </location>
    <ligand>
        <name>a divalent metal cation</name>
        <dbReference type="ChEBI" id="CHEBI:60240"/>
        <label>1</label>
    </ligand>
</feature>
<comment type="caution">
    <text evidence="6">The sequence shown here is derived from an EMBL/GenBank/DDBJ whole genome shotgun (WGS) entry which is preliminary data.</text>
</comment>
<dbReference type="GO" id="GO:0005737">
    <property type="term" value="C:cytoplasm"/>
    <property type="evidence" value="ECO:0007669"/>
    <property type="project" value="TreeGrafter"/>
</dbReference>
<protein>
    <recommendedName>
        <fullName evidence="2 4">GTP cyclohydrolase 1 type 2 homolog</fullName>
    </recommendedName>
</protein>
<dbReference type="InterPro" id="IPR015867">
    <property type="entry name" value="N-reg_PII/ATP_PRibTrfase_C"/>
</dbReference>
<feature type="binding site" evidence="5">
    <location>
        <position position="107"/>
    </location>
    <ligand>
        <name>a divalent metal cation</name>
        <dbReference type="ChEBI" id="CHEBI:60240"/>
        <label>1</label>
    </ligand>
</feature>
<evidence type="ECO:0000256" key="5">
    <source>
        <dbReference type="PIRSR" id="PIRSR602678-1"/>
    </source>
</evidence>
<dbReference type="SUPFAM" id="SSF102705">
    <property type="entry name" value="NIF3 (NGG1p interacting factor 3)-like"/>
    <property type="match status" value="1"/>
</dbReference>
<dbReference type="STRING" id="333138.LQ50_00815"/>
<dbReference type="PANTHER" id="PTHR13799">
    <property type="entry name" value="NGG1 INTERACTING FACTOR 3"/>
    <property type="match status" value="1"/>
</dbReference>
<dbReference type="EMBL" id="JRJU01000001">
    <property type="protein sequence ID" value="KHF41867.1"/>
    <property type="molecule type" value="Genomic_DNA"/>
</dbReference>
<dbReference type="InterPro" id="IPR017221">
    <property type="entry name" value="DUF34/NIF3_bac"/>
</dbReference>
<proteinExistence type="inferred from homology"/>
<name>A0A0B0IM05_9BACI</name>
<evidence type="ECO:0000256" key="3">
    <source>
        <dbReference type="ARBA" id="ARBA00022723"/>
    </source>
</evidence>
<comment type="similarity">
    <text evidence="1 4">Belongs to the GTP cyclohydrolase I type 2/NIF3 family.</text>
</comment>
<dbReference type="RefSeq" id="WP_034625015.1">
    <property type="nucleotide sequence ID" value="NZ_JRJU01000001.1"/>
</dbReference>
<organism evidence="6 7">
    <name type="scientific">Halalkalibacter okhensis</name>
    <dbReference type="NCBI Taxonomy" id="333138"/>
    <lineage>
        <taxon>Bacteria</taxon>
        <taxon>Bacillati</taxon>
        <taxon>Bacillota</taxon>
        <taxon>Bacilli</taxon>
        <taxon>Bacillales</taxon>
        <taxon>Bacillaceae</taxon>
        <taxon>Halalkalibacter</taxon>
    </lineage>
</organism>
<dbReference type="AlphaFoldDB" id="A0A0B0IM05"/>
<evidence type="ECO:0000313" key="7">
    <source>
        <dbReference type="Proteomes" id="UP000030832"/>
    </source>
</evidence>
<evidence type="ECO:0000313" key="6">
    <source>
        <dbReference type="EMBL" id="KHF41867.1"/>
    </source>
</evidence>
<dbReference type="Gene3D" id="3.30.70.120">
    <property type="match status" value="1"/>
</dbReference>
<feature type="binding site" evidence="5">
    <location>
        <position position="69"/>
    </location>
    <ligand>
        <name>a divalent metal cation</name>
        <dbReference type="ChEBI" id="CHEBI:60240"/>
        <label>1</label>
    </ligand>
</feature>
<dbReference type="OrthoDB" id="9792792at2"/>
<dbReference type="FunFam" id="3.40.1390.30:FF:000001">
    <property type="entry name" value="GTP cyclohydrolase 1 type 2"/>
    <property type="match status" value="1"/>
</dbReference>
<dbReference type="eggNOG" id="COG0327">
    <property type="taxonomic scope" value="Bacteria"/>
</dbReference>
<keyword evidence="3 4" id="KW-0479">Metal-binding</keyword>
<sequence length="373" mass="40998">MSKYINGQALIQHFESWSPKSLAVDGDKNGLMIGTLNKEVKKVMIALDVLEEVIDEAIENEVDLIIAHHPLLFRPLKKIDIDTPQGRIVAKAIKHDIAIYAAHTNLDVAKGGVNDMMAEALGLTNREVLAPTITTALKKMVVFVPETHALQVREAIGQAGAGHIGNYSHCTFNTIGKGMFQPEEGTNPFIGEKGRIEVVDEVKIESIIPSHLQNKVIRAMLKAHPYEEPAFDLYPLDNKGEVLGLGRIGLLESNMTLAEFAEHVKTVFGVKGARVVGDLTANVQKVAVLGGDGNKYMKDAIFKGADVFVTGDVYYHVAHDAMMEGLHIVDPGHNVEKIMKSGVKKFFDEFLEQSKYDTTVMISEPNTDPFQFV</sequence>
<dbReference type="FunFam" id="3.30.70.120:FF:000006">
    <property type="entry name" value="GTP cyclohydrolase 1 type 2 homolog"/>
    <property type="match status" value="1"/>
</dbReference>
<dbReference type="InterPro" id="IPR036069">
    <property type="entry name" value="DUF34/NIF3_sf"/>
</dbReference>
<dbReference type="PIRSF" id="PIRSF037489">
    <property type="entry name" value="UCP037489_NIF3_YqfO"/>
    <property type="match status" value="1"/>
</dbReference>
<evidence type="ECO:0000256" key="2">
    <source>
        <dbReference type="ARBA" id="ARBA00022112"/>
    </source>
</evidence>
<reference evidence="6 7" key="1">
    <citation type="submission" date="2014-09" db="EMBL/GenBank/DDBJ databases">
        <title>Genome sequencing and annotation of Bacillus Okhensis strain Kh10-101T.</title>
        <authorList>
            <person name="Prakash J.S."/>
        </authorList>
    </citation>
    <scope>NUCLEOTIDE SEQUENCE [LARGE SCALE GENOMIC DNA]</scope>
    <source>
        <strain evidence="7">Kh10-101T</strain>
    </source>
</reference>
<accession>A0A0B0IM05</accession>
<dbReference type="Proteomes" id="UP000030832">
    <property type="component" value="Unassembled WGS sequence"/>
</dbReference>
<feature type="binding site" evidence="5">
    <location>
        <position position="333"/>
    </location>
    <ligand>
        <name>a divalent metal cation</name>
        <dbReference type="ChEBI" id="CHEBI:60240"/>
        <label>1</label>
    </ligand>
</feature>
<dbReference type="NCBIfam" id="TIGR00486">
    <property type="entry name" value="YbgI_SA1388"/>
    <property type="match status" value="1"/>
</dbReference>
<feature type="binding site" evidence="5">
    <location>
        <position position="336"/>
    </location>
    <ligand>
        <name>a divalent metal cation</name>
        <dbReference type="ChEBI" id="CHEBI:60240"/>
        <label>1</label>
    </ligand>
</feature>
<gene>
    <name evidence="6" type="ORF">LQ50_00815</name>
</gene>